<dbReference type="RefSeq" id="XP_067079742.1">
    <property type="nucleotide sequence ID" value="XM_067223641.1"/>
</dbReference>
<dbReference type="InterPro" id="IPR012340">
    <property type="entry name" value="NA-bd_OB-fold"/>
</dbReference>
<dbReference type="GeneID" id="92374468"/>
<name>A0A1G4I910_TRYEQ</name>
<proteinExistence type="predicted"/>
<organism evidence="1 2">
    <name type="scientific">Trypanosoma equiperdum</name>
    <dbReference type="NCBI Taxonomy" id="5694"/>
    <lineage>
        <taxon>Eukaryota</taxon>
        <taxon>Discoba</taxon>
        <taxon>Euglenozoa</taxon>
        <taxon>Kinetoplastea</taxon>
        <taxon>Metakinetoplastina</taxon>
        <taxon>Trypanosomatida</taxon>
        <taxon>Trypanosomatidae</taxon>
        <taxon>Trypanosoma</taxon>
    </lineage>
</organism>
<dbReference type="Proteomes" id="UP000195570">
    <property type="component" value="Unassembled WGS sequence"/>
</dbReference>
<accession>A0A1G4I910</accession>
<evidence type="ECO:0000313" key="1">
    <source>
        <dbReference type="EMBL" id="SCU68612.1"/>
    </source>
</evidence>
<gene>
    <name evidence="1" type="ORF">TEOVI_000052800</name>
</gene>
<dbReference type="EMBL" id="CZPT02001021">
    <property type="protein sequence ID" value="SCU68612.1"/>
    <property type="molecule type" value="Genomic_DNA"/>
</dbReference>
<evidence type="ECO:0000313" key="2">
    <source>
        <dbReference type="Proteomes" id="UP000195570"/>
    </source>
</evidence>
<reference evidence="1" key="1">
    <citation type="submission" date="2016-09" db="EMBL/GenBank/DDBJ databases">
        <authorList>
            <person name="Hebert L."/>
            <person name="Moumen B."/>
        </authorList>
    </citation>
    <scope>NUCLEOTIDE SEQUENCE [LARGE SCALE GENOMIC DNA]</scope>
    <source>
        <strain evidence="1">OVI</strain>
    </source>
</reference>
<dbReference type="Gene3D" id="2.40.50.140">
    <property type="entry name" value="Nucleic acid-binding proteins"/>
    <property type="match status" value="1"/>
</dbReference>
<dbReference type="CDD" id="cd23513">
    <property type="entry name" value="KREPA4"/>
    <property type="match status" value="1"/>
</dbReference>
<comment type="caution">
    <text evidence="1">The sequence shown here is derived from an EMBL/GenBank/DDBJ whole genome shotgun (WGS) entry which is preliminary data.</text>
</comment>
<dbReference type="AlphaFoldDB" id="A0A1G4I910"/>
<keyword evidence="2" id="KW-1185">Reference proteome</keyword>
<protein>
    <submittedName>
        <fullName evidence="1">KREPA4</fullName>
    </submittedName>
</protein>
<sequence>MRVRSLLLCIRRDPLQRAVDVAYASGMLLGSGSSRGTTHFSETTAFTSSNFAADLRGGRVGLAGDGGTKCDDRNGELVRGRIQFASRCAEGPFVGASPTVTSCAHIEGVVRQVECGYVGGDRVLQFIIEVEEVPASGGTPMRLPLAVRWRPGSEVAQNRMDEWQKEMERLVGRRVLASGRLQVEECFDSGSRRLYKTPSLVLPATSTVEMISLQELEC</sequence>
<dbReference type="VEuPathDB" id="TriTrypDB:TEOVI_000052800"/>